<dbReference type="Gene3D" id="3.90.1200.10">
    <property type="match status" value="1"/>
</dbReference>
<dbReference type="Proteomes" id="UP000781932">
    <property type="component" value="Unassembled WGS sequence"/>
</dbReference>
<dbReference type="Pfam" id="PF01636">
    <property type="entry name" value="APH"/>
    <property type="match status" value="1"/>
</dbReference>
<dbReference type="InterPro" id="IPR011009">
    <property type="entry name" value="Kinase-like_dom_sf"/>
</dbReference>
<dbReference type="Gene3D" id="3.30.200.20">
    <property type="entry name" value="Phosphorylase Kinase, domain 1"/>
    <property type="match status" value="1"/>
</dbReference>
<keyword evidence="3" id="KW-1185">Reference proteome</keyword>
<dbReference type="EMBL" id="JAATWM020000009">
    <property type="protein sequence ID" value="KAF9878851.1"/>
    <property type="molecule type" value="Genomic_DNA"/>
</dbReference>
<protein>
    <submittedName>
        <fullName evidence="2">Phosphotransferase enzyme family protein</fullName>
    </submittedName>
</protein>
<evidence type="ECO:0000313" key="3">
    <source>
        <dbReference type="Proteomes" id="UP000781932"/>
    </source>
</evidence>
<dbReference type="InterPro" id="IPR002575">
    <property type="entry name" value="Aminoglycoside_PTrfase"/>
</dbReference>
<dbReference type="OrthoDB" id="25129at2759"/>
<reference evidence="2" key="2">
    <citation type="submission" date="2020-11" db="EMBL/GenBank/DDBJ databases">
        <title>Whole genome sequencing of Colletotrichum sp.</title>
        <authorList>
            <person name="Li H."/>
        </authorList>
    </citation>
    <scope>NUCLEOTIDE SEQUENCE</scope>
    <source>
        <strain evidence="2">CkLH20</strain>
    </source>
</reference>
<evidence type="ECO:0000259" key="1">
    <source>
        <dbReference type="Pfam" id="PF01636"/>
    </source>
</evidence>
<name>A0A9P6LN50_9PEZI</name>
<organism evidence="2 3">
    <name type="scientific">Colletotrichum karsti</name>
    <dbReference type="NCBI Taxonomy" id="1095194"/>
    <lineage>
        <taxon>Eukaryota</taxon>
        <taxon>Fungi</taxon>
        <taxon>Dikarya</taxon>
        <taxon>Ascomycota</taxon>
        <taxon>Pezizomycotina</taxon>
        <taxon>Sordariomycetes</taxon>
        <taxon>Hypocreomycetidae</taxon>
        <taxon>Glomerellales</taxon>
        <taxon>Glomerellaceae</taxon>
        <taxon>Colletotrichum</taxon>
        <taxon>Colletotrichum boninense species complex</taxon>
    </lineage>
</organism>
<dbReference type="RefSeq" id="XP_038748312.1">
    <property type="nucleotide sequence ID" value="XM_038886470.1"/>
</dbReference>
<accession>A0A9P6LN50</accession>
<comment type="caution">
    <text evidence="2">The sequence shown here is derived from an EMBL/GenBank/DDBJ whole genome shotgun (WGS) entry which is preliminary data.</text>
</comment>
<feature type="domain" description="Aminoglycoside phosphotransferase" evidence="1">
    <location>
        <begin position="91"/>
        <end position="272"/>
    </location>
</feature>
<reference evidence="2" key="1">
    <citation type="submission" date="2020-03" db="EMBL/GenBank/DDBJ databases">
        <authorList>
            <person name="He L."/>
        </authorList>
    </citation>
    <scope>NUCLEOTIDE SEQUENCE</scope>
    <source>
        <strain evidence="2">CkLH20</strain>
    </source>
</reference>
<proteinExistence type="predicted"/>
<sequence>MSLTPLTGGQTNFTYLARLKQEIQEEDGNRVMEVMVKHGEPYMARHPQNSITVERCNVEAACLKELEAMSLRLSSQEISSITVRSPTCYIYDEEMKTQIQEYLPDVVHLKKHLLEFPSSGTSVDMRPQYEEVGCALAEYICQFHQLTSNILESKESQNTTSSSSSLKEALYKDNQMQKLKHMINYDWLLERVSQFPSILGHLRDTFEEVKKQALEEIRGGDKTLTVIHGDFCPQNVLIGDKPLAADLDTTLFVVDWENAQLGVPIMDHGEMLGELYAIWLCQRKEASLWIAEGYCRGLGNLSESLAFRIALQLGVHLISFGAISREMESSEQTREVARIGGEIIVNAWGKQKAWFEQSELSVLFAAVSED</sequence>
<gene>
    <name evidence="2" type="ORF">CkaCkLH20_03751</name>
</gene>
<dbReference type="AlphaFoldDB" id="A0A9P6LN50"/>
<dbReference type="GeneID" id="62159544"/>
<dbReference type="SUPFAM" id="SSF56112">
    <property type="entry name" value="Protein kinase-like (PK-like)"/>
    <property type="match status" value="1"/>
</dbReference>
<evidence type="ECO:0000313" key="2">
    <source>
        <dbReference type="EMBL" id="KAF9878851.1"/>
    </source>
</evidence>